<dbReference type="InterPro" id="IPR019292">
    <property type="entry name" value="McrC"/>
</dbReference>
<dbReference type="Proteomes" id="UP000306477">
    <property type="component" value="Unassembled WGS sequence"/>
</dbReference>
<name>A0A4S3PRF0_9BACI</name>
<keyword evidence="2" id="KW-1185">Reference proteome</keyword>
<evidence type="ECO:0000313" key="2">
    <source>
        <dbReference type="Proteomes" id="UP000306477"/>
    </source>
</evidence>
<evidence type="ECO:0008006" key="3">
    <source>
        <dbReference type="Google" id="ProtNLM"/>
    </source>
</evidence>
<dbReference type="AlphaFoldDB" id="A0A4S3PRF0"/>
<organism evidence="1 2">
    <name type="scientific">Bacillus timonensis</name>
    <dbReference type="NCBI Taxonomy" id="1033734"/>
    <lineage>
        <taxon>Bacteria</taxon>
        <taxon>Bacillati</taxon>
        <taxon>Bacillota</taxon>
        <taxon>Bacilli</taxon>
        <taxon>Bacillales</taxon>
        <taxon>Bacillaceae</taxon>
        <taxon>Bacillus</taxon>
    </lineage>
</organism>
<dbReference type="EMBL" id="SLUB01000023">
    <property type="protein sequence ID" value="THE11845.1"/>
    <property type="molecule type" value="Genomic_DNA"/>
</dbReference>
<gene>
    <name evidence="1" type="ORF">E1I69_13235</name>
</gene>
<dbReference type="OrthoDB" id="6197054at2"/>
<sequence>MQYGFYHDFTMIFPGLKGAILTNVEMEGKVHRCPKCNQRTSKVHDYRVQKIQLFNYQRDFESIKMDRSMIEYKLILKCCKLFLLNESFTIFVGKLFPKEKVFEAAYIATYIKKGIRFYL</sequence>
<proteinExistence type="predicted"/>
<evidence type="ECO:0000313" key="1">
    <source>
        <dbReference type="EMBL" id="THE11845.1"/>
    </source>
</evidence>
<dbReference type="Pfam" id="PF10117">
    <property type="entry name" value="McrBC"/>
    <property type="match status" value="1"/>
</dbReference>
<reference evidence="1 2" key="1">
    <citation type="journal article" date="2019" name="Indoor Air">
        <title>Impacts of indoor surface finishes on bacterial viability.</title>
        <authorList>
            <person name="Hu J."/>
            <person name="Maamar S.B."/>
            <person name="Glawe A.J."/>
            <person name="Gottel N."/>
            <person name="Gilbert J.A."/>
            <person name="Hartmann E.M."/>
        </authorList>
    </citation>
    <scope>NUCLEOTIDE SEQUENCE [LARGE SCALE GENOMIC DNA]</scope>
    <source>
        <strain evidence="1 2">AF060A6</strain>
    </source>
</reference>
<protein>
    <recommendedName>
        <fullName evidence="3">Transposase IS204/IS1001/IS1096/IS1165 zinc-finger domain-containing protein</fullName>
    </recommendedName>
</protein>
<comment type="caution">
    <text evidence="1">The sequence shown here is derived from an EMBL/GenBank/DDBJ whole genome shotgun (WGS) entry which is preliminary data.</text>
</comment>
<accession>A0A4S3PRF0</accession>